<evidence type="ECO:0000313" key="2">
    <source>
        <dbReference type="Proteomes" id="UP001268542"/>
    </source>
</evidence>
<dbReference type="Proteomes" id="UP001268542">
    <property type="component" value="Unassembled WGS sequence"/>
</dbReference>
<dbReference type="EMBL" id="JAVYII010000005">
    <property type="protein sequence ID" value="MDT9594140.1"/>
    <property type="molecule type" value="Genomic_DNA"/>
</dbReference>
<reference evidence="1 2" key="1">
    <citation type="submission" date="2023-08" db="EMBL/GenBank/DDBJ databases">
        <title>Nocardioides seae sp. nov., a bacterium isolated from a soil.</title>
        <authorList>
            <person name="Wang X."/>
        </authorList>
    </citation>
    <scope>NUCLEOTIDE SEQUENCE [LARGE SCALE GENOMIC DNA]</scope>
    <source>
        <strain evidence="1 2">YZH12</strain>
    </source>
</reference>
<protein>
    <submittedName>
        <fullName evidence="1">Uncharacterized protein</fullName>
    </submittedName>
</protein>
<dbReference type="RefSeq" id="WP_315733621.1">
    <property type="nucleotide sequence ID" value="NZ_JAVYII010000005.1"/>
</dbReference>
<evidence type="ECO:0000313" key="1">
    <source>
        <dbReference type="EMBL" id="MDT9594140.1"/>
    </source>
</evidence>
<proteinExistence type="predicted"/>
<keyword evidence="2" id="KW-1185">Reference proteome</keyword>
<accession>A0ABU3PY36</accession>
<organism evidence="1 2">
    <name type="scientific">Nocardioides imazamoxiresistens</name>
    <dbReference type="NCBI Taxonomy" id="3231893"/>
    <lineage>
        <taxon>Bacteria</taxon>
        <taxon>Bacillati</taxon>
        <taxon>Actinomycetota</taxon>
        <taxon>Actinomycetes</taxon>
        <taxon>Propionibacteriales</taxon>
        <taxon>Nocardioidaceae</taxon>
        <taxon>Nocardioides</taxon>
    </lineage>
</organism>
<gene>
    <name evidence="1" type="ORF">RDV89_13740</name>
</gene>
<sequence>MGEVMGEVVRLRPRRTLVRADPTGRGSESPGEALVHDHLRCGWCAPTRLAAPEVAGVPRLSVVADRAGHDARQATAVEPT</sequence>
<name>A0ABU3PY36_9ACTN</name>
<comment type="caution">
    <text evidence="1">The sequence shown here is derived from an EMBL/GenBank/DDBJ whole genome shotgun (WGS) entry which is preliminary data.</text>
</comment>